<feature type="transmembrane region" description="Helical" evidence="8">
    <location>
        <begin position="401"/>
        <end position="420"/>
    </location>
</feature>
<feature type="transmembrane region" description="Helical" evidence="8">
    <location>
        <begin position="247"/>
        <end position="266"/>
    </location>
</feature>
<evidence type="ECO:0008006" key="11">
    <source>
        <dbReference type="Google" id="ProtNLM"/>
    </source>
</evidence>
<protein>
    <recommendedName>
        <fullName evidence="11">C-mannosyltransferase DPY19L4</fullName>
    </recommendedName>
</protein>
<dbReference type="PANTHER" id="PTHR31488:SF2">
    <property type="entry name" value="C-MANNOSYLTRANSFERASE DPY19L4-RELATED"/>
    <property type="match status" value="1"/>
</dbReference>
<evidence type="ECO:0000256" key="5">
    <source>
        <dbReference type="ARBA" id="ARBA00022692"/>
    </source>
</evidence>
<feature type="transmembrane region" description="Helical" evidence="8">
    <location>
        <begin position="368"/>
        <end position="389"/>
    </location>
</feature>
<dbReference type="InterPro" id="IPR018732">
    <property type="entry name" value="Dpy-19/Dpy-19-like"/>
</dbReference>
<dbReference type="Pfam" id="PF10034">
    <property type="entry name" value="Dpy19"/>
    <property type="match status" value="1"/>
</dbReference>
<evidence type="ECO:0000256" key="1">
    <source>
        <dbReference type="ARBA" id="ARBA00004141"/>
    </source>
</evidence>
<evidence type="ECO:0000256" key="8">
    <source>
        <dbReference type="SAM" id="Phobius"/>
    </source>
</evidence>
<evidence type="ECO:0000256" key="6">
    <source>
        <dbReference type="ARBA" id="ARBA00022989"/>
    </source>
</evidence>
<feature type="transmembrane region" description="Helical" evidence="8">
    <location>
        <begin position="200"/>
        <end position="218"/>
    </location>
</feature>
<evidence type="ECO:0000256" key="3">
    <source>
        <dbReference type="ARBA" id="ARBA00022676"/>
    </source>
</evidence>
<keyword evidence="7 8" id="KW-0472">Membrane</keyword>
<evidence type="ECO:0000256" key="2">
    <source>
        <dbReference type="ARBA" id="ARBA00008744"/>
    </source>
</evidence>
<keyword evidence="5 8" id="KW-0812">Transmembrane</keyword>
<keyword evidence="6 8" id="KW-1133">Transmembrane helix</keyword>
<dbReference type="PANTHER" id="PTHR31488">
    <property type="entry name" value="DPY-19-LIKE 1, LIKE (H. SAPIENS)"/>
    <property type="match status" value="1"/>
</dbReference>
<accession>A0ABN9M4H4</accession>
<evidence type="ECO:0000256" key="4">
    <source>
        <dbReference type="ARBA" id="ARBA00022679"/>
    </source>
</evidence>
<feature type="transmembrane region" description="Helical" evidence="8">
    <location>
        <begin position="278"/>
        <end position="298"/>
    </location>
</feature>
<feature type="transmembrane region" description="Helical" evidence="8">
    <location>
        <begin position="106"/>
        <end position="132"/>
    </location>
</feature>
<comment type="subcellular location">
    <subcellularLocation>
        <location evidence="1">Membrane</location>
        <topology evidence="1">Multi-pass membrane protein</topology>
    </subcellularLocation>
</comment>
<gene>
    <name evidence="9" type="ORF">RIMI_LOCUS16503716</name>
</gene>
<organism evidence="9 10">
    <name type="scientific">Ranitomeya imitator</name>
    <name type="common">mimic poison frog</name>
    <dbReference type="NCBI Taxonomy" id="111125"/>
    <lineage>
        <taxon>Eukaryota</taxon>
        <taxon>Metazoa</taxon>
        <taxon>Chordata</taxon>
        <taxon>Craniata</taxon>
        <taxon>Vertebrata</taxon>
        <taxon>Euteleostomi</taxon>
        <taxon>Amphibia</taxon>
        <taxon>Batrachia</taxon>
        <taxon>Anura</taxon>
        <taxon>Neobatrachia</taxon>
        <taxon>Hyloidea</taxon>
        <taxon>Dendrobatidae</taxon>
        <taxon>Dendrobatinae</taxon>
        <taxon>Ranitomeya</taxon>
    </lineage>
</organism>
<sequence length="599" mass="68398">MPNNMTQTKEKLNYFQEDIDSELTVHGDGAVYYSFYKDLLREPSLRKGIFELVNNSQTIPLKTLNAVQQLALVPEIVTSIMLEVVGRHGVDPVYFYLGMMFGLQGVYLASLFVTSWIMSGTFLAGLLAAGWFIINRTDATRIEESVPLRENWVFPFLAIQVAALTWYLRHDGKSFLADFVYMLMCATSYISMIMWEYTHYLLFVQAISVCLLDGLSLIGKMKVFDLYKMYLAAVYLGYLFTSRTSALLTSPLLSLVAALMIGQCLKGTVTHWTFQAKLLSIMFFCSQFILAAYLNLLIGNFVTHTGNPVLQAVKVKVGLKMTNGDPVSREITPEEGRVGERPEVIYHVIQSLIIGLLAQNFEGLKCLWTPYVCVIAGFGVCSPALWITLFKWLRVRTVNPVMLAFLLSAIVPAVLGFSLWREFLPRMANELSELEYKSDTMGAMYWIKSQTPKKAVIAASPLLMGDIKLCTGRMVASLPVYSDEELMRRNEQMYQIYSMKSAEDIYKILTSYKVNYMVIEESVCNDLSRIDNCRVKDLLDTANDHVETEDGYVYSFSQYERFCQEIKFNRPPYVNYFTRVYWNRSYFIYKINAVIAFKS</sequence>
<keyword evidence="10" id="KW-1185">Reference proteome</keyword>
<feature type="transmembrane region" description="Helical" evidence="8">
    <location>
        <begin position="175"/>
        <end position="194"/>
    </location>
</feature>
<proteinExistence type="inferred from homology"/>
<reference evidence="9" key="1">
    <citation type="submission" date="2023-07" db="EMBL/GenBank/DDBJ databases">
        <authorList>
            <person name="Stuckert A."/>
        </authorList>
    </citation>
    <scope>NUCLEOTIDE SEQUENCE</scope>
</reference>
<feature type="transmembrane region" description="Helical" evidence="8">
    <location>
        <begin position="152"/>
        <end position="168"/>
    </location>
</feature>
<keyword evidence="4" id="KW-0808">Transferase</keyword>
<dbReference type="Proteomes" id="UP001176940">
    <property type="component" value="Unassembled WGS sequence"/>
</dbReference>
<evidence type="ECO:0000313" key="9">
    <source>
        <dbReference type="EMBL" id="CAJ0958731.1"/>
    </source>
</evidence>
<keyword evidence="3" id="KW-0328">Glycosyltransferase</keyword>
<evidence type="ECO:0000256" key="7">
    <source>
        <dbReference type="ARBA" id="ARBA00023136"/>
    </source>
</evidence>
<comment type="similarity">
    <text evidence="2">Belongs to the dpy-19 family.</text>
</comment>
<comment type="caution">
    <text evidence="9">The sequence shown here is derived from an EMBL/GenBank/DDBJ whole genome shotgun (WGS) entry which is preliminary data.</text>
</comment>
<name>A0ABN9M4H4_9NEOB</name>
<evidence type="ECO:0000313" key="10">
    <source>
        <dbReference type="Proteomes" id="UP001176940"/>
    </source>
</evidence>
<dbReference type="EMBL" id="CAUEEQ010046207">
    <property type="protein sequence ID" value="CAJ0958731.1"/>
    <property type="molecule type" value="Genomic_DNA"/>
</dbReference>